<sequence>MPQPTTIIETLAGQFFRVKAFADPALDHIWEGVEVKRTKDGFVDKKNARPFSVRKLGTRLVAQQAAGAMVPQPCQQQQAQAASAPAPVWIETSATRRDLTGAQGVILGSVIKLYGRWDAEFVDTKGHSPNLRRHLGRHETEAQARAAVQIEMRLAAIRKAAPPTHIVRFTIPRDGSAPEDILAETRVGDTAAAVVEYLGTGQLDAYVLTEVYAADLTPGAESLTDVTAAILRDVAAYVEAAAIELPRSLDDAFARHGIPQPTAWVEAGSRAPDFEGERLGPADCLDRRRAA</sequence>
<evidence type="ECO:0000313" key="2">
    <source>
        <dbReference type="Proteomes" id="UP000199229"/>
    </source>
</evidence>
<proteinExistence type="predicted"/>
<gene>
    <name evidence="1" type="ORF">SAMN05192565_107184</name>
</gene>
<keyword evidence="2" id="KW-1185">Reference proteome</keyword>
<organism evidence="1 2">
    <name type="scientific">Methylobacterium gossipiicola</name>
    <dbReference type="NCBI Taxonomy" id="582675"/>
    <lineage>
        <taxon>Bacteria</taxon>
        <taxon>Pseudomonadati</taxon>
        <taxon>Pseudomonadota</taxon>
        <taxon>Alphaproteobacteria</taxon>
        <taxon>Hyphomicrobiales</taxon>
        <taxon>Methylobacteriaceae</taxon>
        <taxon>Methylobacterium</taxon>
    </lineage>
</organism>
<reference evidence="2" key="1">
    <citation type="submission" date="2016-10" db="EMBL/GenBank/DDBJ databases">
        <authorList>
            <person name="Varghese N."/>
            <person name="Submissions S."/>
        </authorList>
    </citation>
    <scope>NUCLEOTIDE SEQUENCE [LARGE SCALE GENOMIC DNA]</scope>
    <source>
        <strain evidence="2">Gh-105</strain>
    </source>
</reference>
<dbReference type="OrthoDB" id="8000795at2"/>
<accession>A0A1I2TSU1</accession>
<dbReference type="AlphaFoldDB" id="A0A1I2TSU1"/>
<dbReference type="RefSeq" id="WP_091970797.1">
    <property type="nucleotide sequence ID" value="NZ_FOPM01000007.1"/>
</dbReference>
<protein>
    <submittedName>
        <fullName evidence="1">Uncharacterized protein</fullName>
    </submittedName>
</protein>
<evidence type="ECO:0000313" key="1">
    <source>
        <dbReference type="EMBL" id="SFG65536.1"/>
    </source>
</evidence>
<dbReference type="STRING" id="582675.SAMN05192565_107184"/>
<dbReference type="Proteomes" id="UP000199229">
    <property type="component" value="Unassembled WGS sequence"/>
</dbReference>
<dbReference type="EMBL" id="FOPM01000007">
    <property type="protein sequence ID" value="SFG65536.1"/>
    <property type="molecule type" value="Genomic_DNA"/>
</dbReference>
<name>A0A1I2TSU1_9HYPH</name>